<evidence type="ECO:0000256" key="9">
    <source>
        <dbReference type="ARBA" id="ARBA00022801"/>
    </source>
</evidence>
<proteinExistence type="inferred from homology"/>
<dbReference type="PANTHER" id="PTHR43808">
    <property type="entry name" value="ACETYLORNITHINE DEACETYLASE"/>
    <property type="match status" value="1"/>
</dbReference>
<dbReference type="SUPFAM" id="SSF53187">
    <property type="entry name" value="Zn-dependent exopeptidases"/>
    <property type="match status" value="1"/>
</dbReference>
<evidence type="ECO:0000259" key="15">
    <source>
        <dbReference type="Pfam" id="PF07687"/>
    </source>
</evidence>
<reference evidence="16" key="2">
    <citation type="submission" date="2021-04" db="EMBL/GenBank/DDBJ databases">
        <authorList>
            <person name="Gilroy R."/>
        </authorList>
    </citation>
    <scope>NUCLEOTIDE SEQUENCE</scope>
    <source>
        <strain evidence="16">876</strain>
    </source>
</reference>
<evidence type="ECO:0000256" key="7">
    <source>
        <dbReference type="ARBA" id="ARBA00022605"/>
    </source>
</evidence>
<dbReference type="SUPFAM" id="SSF55031">
    <property type="entry name" value="Bacterial exopeptidase dimerisation domain"/>
    <property type="match status" value="1"/>
</dbReference>
<feature type="domain" description="Peptidase M20 dimerisation" evidence="15">
    <location>
        <begin position="171"/>
        <end position="275"/>
    </location>
</feature>
<dbReference type="InterPro" id="IPR036264">
    <property type="entry name" value="Bact_exopeptidase_dim_dom"/>
</dbReference>
<evidence type="ECO:0000256" key="14">
    <source>
        <dbReference type="ARBA" id="ARBA00051301"/>
    </source>
</evidence>
<evidence type="ECO:0000256" key="1">
    <source>
        <dbReference type="ARBA" id="ARBA00001941"/>
    </source>
</evidence>
<keyword evidence="8" id="KW-0479">Metal-binding</keyword>
<name>A0A9E2NVB3_9LACO</name>
<keyword evidence="13" id="KW-0170">Cobalt</keyword>
<evidence type="ECO:0000256" key="13">
    <source>
        <dbReference type="ARBA" id="ARBA00023285"/>
    </source>
</evidence>
<evidence type="ECO:0000256" key="4">
    <source>
        <dbReference type="ARBA" id="ARBA00006247"/>
    </source>
</evidence>
<keyword evidence="9" id="KW-0378">Hydrolase</keyword>
<comment type="pathway">
    <text evidence="3">Amino-acid biosynthesis; L-lysine biosynthesis via DAP pathway; LL-2,6-diaminopimelate from (S)-tetrahydrodipicolinate (succinylase route): step 3/3.</text>
</comment>
<dbReference type="PROSITE" id="PS00758">
    <property type="entry name" value="ARGE_DAPE_CPG2_1"/>
    <property type="match status" value="1"/>
</dbReference>
<keyword evidence="7" id="KW-0028">Amino-acid biosynthesis</keyword>
<dbReference type="Gene3D" id="3.40.630.10">
    <property type="entry name" value="Zn peptidases"/>
    <property type="match status" value="1"/>
</dbReference>
<dbReference type="CDD" id="cd08659">
    <property type="entry name" value="M20_ArgE_DapE-like"/>
    <property type="match status" value="1"/>
</dbReference>
<keyword evidence="12" id="KW-0457">Lysine biosynthesis</keyword>
<comment type="caution">
    <text evidence="16">The sequence shown here is derived from an EMBL/GenBank/DDBJ whole genome shotgun (WGS) entry which is preliminary data.</text>
</comment>
<evidence type="ECO:0000256" key="8">
    <source>
        <dbReference type="ARBA" id="ARBA00022723"/>
    </source>
</evidence>
<dbReference type="Gene3D" id="3.30.70.360">
    <property type="match status" value="1"/>
</dbReference>
<evidence type="ECO:0000256" key="3">
    <source>
        <dbReference type="ARBA" id="ARBA00005130"/>
    </source>
</evidence>
<evidence type="ECO:0000256" key="11">
    <source>
        <dbReference type="ARBA" id="ARBA00022915"/>
    </source>
</evidence>
<dbReference type="InterPro" id="IPR002933">
    <property type="entry name" value="Peptidase_M20"/>
</dbReference>
<comment type="catalytic activity">
    <reaction evidence="14">
        <text>N-succinyl-(2S,6S)-2,6-diaminopimelate + H2O = (2S,6S)-2,6-diaminopimelate + succinate</text>
        <dbReference type="Rhea" id="RHEA:22608"/>
        <dbReference type="ChEBI" id="CHEBI:15377"/>
        <dbReference type="ChEBI" id="CHEBI:30031"/>
        <dbReference type="ChEBI" id="CHEBI:57609"/>
        <dbReference type="ChEBI" id="CHEBI:58087"/>
        <dbReference type="EC" id="3.5.1.18"/>
    </reaction>
</comment>
<reference evidence="16" key="1">
    <citation type="journal article" date="2021" name="PeerJ">
        <title>Extensive microbial diversity within the chicken gut microbiome revealed by metagenomics and culture.</title>
        <authorList>
            <person name="Gilroy R."/>
            <person name="Ravi A."/>
            <person name="Getino M."/>
            <person name="Pursley I."/>
            <person name="Horton D.L."/>
            <person name="Alikhan N.F."/>
            <person name="Baker D."/>
            <person name="Gharbi K."/>
            <person name="Hall N."/>
            <person name="Watson M."/>
            <person name="Adriaenssens E.M."/>
            <person name="Foster-Nyarko E."/>
            <person name="Jarju S."/>
            <person name="Secka A."/>
            <person name="Antonio M."/>
            <person name="Oren A."/>
            <person name="Chaudhuri R.R."/>
            <person name="La Ragione R."/>
            <person name="Hildebrand F."/>
            <person name="Pallen M.J."/>
        </authorList>
    </citation>
    <scope>NUCLEOTIDE SEQUENCE</scope>
    <source>
        <strain evidence="16">876</strain>
    </source>
</reference>
<evidence type="ECO:0000313" key="16">
    <source>
        <dbReference type="EMBL" id="MBU3830060.1"/>
    </source>
</evidence>
<dbReference type="NCBIfam" id="TIGR01910">
    <property type="entry name" value="DapE-ArgE"/>
    <property type="match status" value="1"/>
</dbReference>
<dbReference type="Pfam" id="PF01546">
    <property type="entry name" value="Peptidase_M20"/>
    <property type="match status" value="1"/>
</dbReference>
<dbReference type="GO" id="GO:0009085">
    <property type="term" value="P:lysine biosynthetic process"/>
    <property type="evidence" value="ECO:0007669"/>
    <property type="project" value="UniProtKB-KW"/>
</dbReference>
<evidence type="ECO:0000313" key="17">
    <source>
        <dbReference type="Proteomes" id="UP000824180"/>
    </source>
</evidence>
<comment type="cofactor">
    <cofactor evidence="1">
        <name>Co(2+)</name>
        <dbReference type="ChEBI" id="CHEBI:48828"/>
    </cofactor>
</comment>
<dbReference type="EMBL" id="JAHLFK010000042">
    <property type="protein sequence ID" value="MBU3830060.1"/>
    <property type="molecule type" value="Genomic_DNA"/>
</dbReference>
<gene>
    <name evidence="16" type="ORF">H9843_04110</name>
</gene>
<dbReference type="InterPro" id="IPR010182">
    <property type="entry name" value="ArgE/DapE"/>
</dbReference>
<dbReference type="AlphaFoldDB" id="A0A9E2NVB3"/>
<evidence type="ECO:0000256" key="2">
    <source>
        <dbReference type="ARBA" id="ARBA00001947"/>
    </source>
</evidence>
<dbReference type="Proteomes" id="UP000824180">
    <property type="component" value="Unassembled WGS sequence"/>
</dbReference>
<dbReference type="GO" id="GO:0019877">
    <property type="term" value="P:diaminopimelate biosynthetic process"/>
    <property type="evidence" value="ECO:0007669"/>
    <property type="project" value="UniProtKB-KW"/>
</dbReference>
<dbReference type="NCBIfam" id="NF006365">
    <property type="entry name" value="PRK08588.1"/>
    <property type="match status" value="1"/>
</dbReference>
<dbReference type="GO" id="GO:0046872">
    <property type="term" value="F:metal ion binding"/>
    <property type="evidence" value="ECO:0007669"/>
    <property type="project" value="UniProtKB-KW"/>
</dbReference>
<evidence type="ECO:0000256" key="12">
    <source>
        <dbReference type="ARBA" id="ARBA00023154"/>
    </source>
</evidence>
<dbReference type="Pfam" id="PF07687">
    <property type="entry name" value="M20_dimer"/>
    <property type="match status" value="1"/>
</dbReference>
<sequence>MDRNLQIDFFKKLIQINTVNGNELAEAQYIKQVLASHHINSKLVPFAEGRENLIAEIGENPGPVLAFSGHIDTVDTGDSNNWTYDPFSAEEVDGQIYGRGTVDMQSGLAAMVCALIELKEAGLPKRGKVRLIATVDEEVGGMGSMEITKKGYVHDVDAMIIGEATTGQIEYAHCGSFDYMVKSVGKLAHSSTPELGVNAVTNLVQFINAEATAFDDAKASPILGKPIHSITVFHGGDQLNSIPDYAFLKGNVRTVPECSNDETQQRLQAIIDRLNQRSGYQLSLSIVANFMPVVTDPGNDFIKVVETARQAVTGAKPQSVVSHGATDASRYVLDENKFPIIEFGPGDESLSHQVDEHIPITDLLDAEKTYFETAKLFLN</sequence>
<dbReference type="InterPro" id="IPR050072">
    <property type="entry name" value="Peptidase_M20A"/>
</dbReference>
<dbReference type="InterPro" id="IPR011650">
    <property type="entry name" value="Peptidase_M20_dimer"/>
</dbReference>
<dbReference type="InterPro" id="IPR001261">
    <property type="entry name" value="ArgE/DapE_CS"/>
</dbReference>
<dbReference type="PANTHER" id="PTHR43808:SF8">
    <property type="entry name" value="PEPTIDASE M20 DIMERISATION DOMAIN-CONTAINING PROTEIN"/>
    <property type="match status" value="1"/>
</dbReference>
<evidence type="ECO:0000256" key="6">
    <source>
        <dbReference type="ARBA" id="ARBA00016853"/>
    </source>
</evidence>
<comment type="similarity">
    <text evidence="4">Belongs to the peptidase M20A family.</text>
</comment>
<protein>
    <recommendedName>
        <fullName evidence="6">Probable succinyl-diaminopimelate desuccinylase</fullName>
        <ecNumber evidence="5">3.5.1.18</ecNumber>
    </recommendedName>
</protein>
<accession>A0A9E2NVB3</accession>
<evidence type="ECO:0000256" key="5">
    <source>
        <dbReference type="ARBA" id="ARBA00011921"/>
    </source>
</evidence>
<dbReference type="EC" id="3.5.1.18" evidence="5"/>
<dbReference type="GO" id="GO:0009014">
    <property type="term" value="F:succinyl-diaminopimelate desuccinylase activity"/>
    <property type="evidence" value="ECO:0007669"/>
    <property type="project" value="UniProtKB-EC"/>
</dbReference>
<keyword evidence="11" id="KW-0220">Diaminopimelate biosynthesis</keyword>
<evidence type="ECO:0000256" key="10">
    <source>
        <dbReference type="ARBA" id="ARBA00022833"/>
    </source>
</evidence>
<organism evidence="16 17">
    <name type="scientific">Candidatus Limosilactobacillus merdavium</name>
    <dbReference type="NCBI Taxonomy" id="2838651"/>
    <lineage>
        <taxon>Bacteria</taxon>
        <taxon>Bacillati</taxon>
        <taxon>Bacillota</taxon>
        <taxon>Bacilli</taxon>
        <taxon>Lactobacillales</taxon>
        <taxon>Lactobacillaceae</taxon>
        <taxon>Limosilactobacillus</taxon>
    </lineage>
</organism>
<keyword evidence="10" id="KW-0862">Zinc</keyword>
<comment type="cofactor">
    <cofactor evidence="2">
        <name>Zn(2+)</name>
        <dbReference type="ChEBI" id="CHEBI:29105"/>
    </cofactor>
</comment>